<evidence type="ECO:0000313" key="3">
    <source>
        <dbReference type="Proteomes" id="UP001358417"/>
    </source>
</evidence>
<dbReference type="RefSeq" id="XP_064700385.1">
    <property type="nucleotide sequence ID" value="XM_064854042.1"/>
</dbReference>
<dbReference type="InterPro" id="IPR001214">
    <property type="entry name" value="SET_dom"/>
</dbReference>
<dbReference type="PROSITE" id="PS50280">
    <property type="entry name" value="SET"/>
    <property type="match status" value="1"/>
</dbReference>
<protein>
    <recommendedName>
        <fullName evidence="1">SET domain-containing protein</fullName>
    </recommendedName>
</protein>
<comment type="caution">
    <text evidence="2">The sequence shown here is derived from an EMBL/GenBank/DDBJ whole genome shotgun (WGS) entry which is preliminary data.</text>
</comment>
<gene>
    <name evidence="2" type="ORF">LTR84_010506</name>
</gene>
<evidence type="ECO:0000259" key="1">
    <source>
        <dbReference type="PROSITE" id="PS50280"/>
    </source>
</evidence>
<feature type="domain" description="SET" evidence="1">
    <location>
        <begin position="53"/>
        <end position="190"/>
    </location>
</feature>
<sequence>MSAPSSTAAPPKNWPSSVTYLTKPHIPPHLAASAIQISTPGPYVTITPLPKTPSTLVRITPITTPCHPAHGQAGLFASTALGPDSFILFYLGAVHDSSTTDPTSDYDLSLDRELDLSVDATRYGNEARFINDYRGVRAEGPNAEFRDCVVQVATGRWERRIGVFVLSRGRGKGGRALGIKKGEEIVVSYGKGFWDARRVEADVGAVADGVS</sequence>
<dbReference type="SMART" id="SM00317">
    <property type="entry name" value="SET"/>
    <property type="match status" value="1"/>
</dbReference>
<evidence type="ECO:0000313" key="2">
    <source>
        <dbReference type="EMBL" id="KAK5044732.1"/>
    </source>
</evidence>
<dbReference type="EMBL" id="JAVRRD010000044">
    <property type="protein sequence ID" value="KAK5044732.1"/>
    <property type="molecule type" value="Genomic_DNA"/>
</dbReference>
<dbReference type="Gene3D" id="2.170.270.10">
    <property type="entry name" value="SET domain"/>
    <property type="match status" value="1"/>
</dbReference>
<proteinExistence type="predicted"/>
<dbReference type="SUPFAM" id="SSF82199">
    <property type="entry name" value="SET domain"/>
    <property type="match status" value="1"/>
</dbReference>
<keyword evidence="3" id="KW-1185">Reference proteome</keyword>
<dbReference type="Proteomes" id="UP001358417">
    <property type="component" value="Unassembled WGS sequence"/>
</dbReference>
<reference evidence="2 3" key="1">
    <citation type="submission" date="2023-08" db="EMBL/GenBank/DDBJ databases">
        <title>Black Yeasts Isolated from many extreme environments.</title>
        <authorList>
            <person name="Coleine C."/>
            <person name="Stajich J.E."/>
            <person name="Selbmann L."/>
        </authorList>
    </citation>
    <scope>NUCLEOTIDE SEQUENCE [LARGE SCALE GENOMIC DNA]</scope>
    <source>
        <strain evidence="2 3">CCFEE 5792</strain>
    </source>
</reference>
<dbReference type="InterPro" id="IPR046341">
    <property type="entry name" value="SET_dom_sf"/>
</dbReference>
<dbReference type="GeneID" id="89978663"/>
<dbReference type="AlphaFoldDB" id="A0AAV9MTH9"/>
<organism evidence="2 3">
    <name type="scientific">Exophiala bonariae</name>
    <dbReference type="NCBI Taxonomy" id="1690606"/>
    <lineage>
        <taxon>Eukaryota</taxon>
        <taxon>Fungi</taxon>
        <taxon>Dikarya</taxon>
        <taxon>Ascomycota</taxon>
        <taxon>Pezizomycotina</taxon>
        <taxon>Eurotiomycetes</taxon>
        <taxon>Chaetothyriomycetidae</taxon>
        <taxon>Chaetothyriales</taxon>
        <taxon>Herpotrichiellaceae</taxon>
        <taxon>Exophiala</taxon>
    </lineage>
</organism>
<name>A0AAV9MTH9_9EURO</name>
<accession>A0AAV9MTH9</accession>